<organism evidence="7 8">
    <name type="scientific">Volvox africanus</name>
    <dbReference type="NCBI Taxonomy" id="51714"/>
    <lineage>
        <taxon>Eukaryota</taxon>
        <taxon>Viridiplantae</taxon>
        <taxon>Chlorophyta</taxon>
        <taxon>core chlorophytes</taxon>
        <taxon>Chlorophyceae</taxon>
        <taxon>CS clade</taxon>
        <taxon>Chlamydomonadales</taxon>
        <taxon>Volvocaceae</taxon>
        <taxon>Volvox</taxon>
    </lineage>
</organism>
<evidence type="ECO:0000256" key="1">
    <source>
        <dbReference type="ARBA" id="ARBA00004141"/>
    </source>
</evidence>
<keyword evidence="3 6" id="KW-1133">Transmembrane helix</keyword>
<dbReference type="GO" id="GO:0038023">
    <property type="term" value="F:signaling receptor activity"/>
    <property type="evidence" value="ECO:0007669"/>
    <property type="project" value="TreeGrafter"/>
</dbReference>
<proteinExistence type="predicted"/>
<dbReference type="Pfam" id="PF03006">
    <property type="entry name" value="HlyIII"/>
    <property type="match status" value="1"/>
</dbReference>
<dbReference type="GO" id="GO:0046872">
    <property type="term" value="F:metal ion binding"/>
    <property type="evidence" value="ECO:0007669"/>
    <property type="project" value="UniProtKB-KW"/>
</dbReference>
<accession>A0A8J4EYW4</accession>
<keyword evidence="4 6" id="KW-0472">Membrane</keyword>
<dbReference type="AlphaFoldDB" id="A0A8J4EYW4"/>
<name>A0A8J4EYW4_9CHLO</name>
<dbReference type="EMBL" id="BNCO01000014">
    <property type="protein sequence ID" value="GIL52859.1"/>
    <property type="molecule type" value="Genomic_DNA"/>
</dbReference>
<evidence type="ECO:0000256" key="3">
    <source>
        <dbReference type="ARBA" id="ARBA00022989"/>
    </source>
</evidence>
<reference evidence="7" key="1">
    <citation type="journal article" date="2021" name="Proc. Natl. Acad. Sci. U.S.A.">
        <title>Three genomes in the algal genus Volvox reveal the fate of a haploid sex-determining region after a transition to homothallism.</title>
        <authorList>
            <person name="Yamamoto K."/>
            <person name="Hamaji T."/>
            <person name="Kawai-Toyooka H."/>
            <person name="Matsuzaki R."/>
            <person name="Takahashi F."/>
            <person name="Nishimura Y."/>
            <person name="Kawachi M."/>
            <person name="Noguchi H."/>
            <person name="Minakuchi Y."/>
            <person name="Umen J.G."/>
            <person name="Toyoda A."/>
            <person name="Nozaki H."/>
        </authorList>
    </citation>
    <scope>NUCLEOTIDE SEQUENCE</scope>
    <source>
        <strain evidence="7">NIES-3780</strain>
    </source>
</reference>
<feature type="transmembrane region" description="Helical" evidence="6">
    <location>
        <begin position="266"/>
        <end position="284"/>
    </location>
</feature>
<protein>
    <submittedName>
        <fullName evidence="7">Uncharacterized protein</fullName>
    </submittedName>
</protein>
<dbReference type="GO" id="GO:0016020">
    <property type="term" value="C:membrane"/>
    <property type="evidence" value="ECO:0007669"/>
    <property type="project" value="UniProtKB-SubCell"/>
</dbReference>
<dbReference type="InterPro" id="IPR004254">
    <property type="entry name" value="AdipoR/HlyIII-related"/>
</dbReference>
<keyword evidence="5" id="KW-0862">Zinc</keyword>
<evidence type="ECO:0000313" key="8">
    <source>
        <dbReference type="Proteomes" id="UP000747399"/>
    </source>
</evidence>
<evidence type="ECO:0000313" key="7">
    <source>
        <dbReference type="EMBL" id="GIL52859.1"/>
    </source>
</evidence>
<dbReference type="GO" id="GO:0009744">
    <property type="term" value="P:response to sucrose"/>
    <property type="evidence" value="ECO:0007669"/>
    <property type="project" value="UniProtKB-ARBA"/>
</dbReference>
<keyword evidence="2 6" id="KW-0812">Transmembrane</keyword>
<evidence type="ECO:0000256" key="2">
    <source>
        <dbReference type="ARBA" id="ARBA00022692"/>
    </source>
</evidence>
<evidence type="ECO:0000256" key="5">
    <source>
        <dbReference type="PIRSR" id="PIRSR604254-1"/>
    </source>
</evidence>
<evidence type="ECO:0000256" key="6">
    <source>
        <dbReference type="SAM" id="Phobius"/>
    </source>
</evidence>
<feature type="transmembrane region" description="Helical" evidence="6">
    <location>
        <begin position="90"/>
        <end position="111"/>
    </location>
</feature>
<dbReference type="PANTHER" id="PTHR20855">
    <property type="entry name" value="ADIPOR/PROGESTIN RECEPTOR-RELATED"/>
    <property type="match status" value="1"/>
</dbReference>
<feature type="transmembrane region" description="Helical" evidence="6">
    <location>
        <begin position="123"/>
        <end position="144"/>
    </location>
</feature>
<dbReference type="Proteomes" id="UP000747399">
    <property type="component" value="Unassembled WGS sequence"/>
</dbReference>
<feature type="transmembrane region" description="Helical" evidence="6">
    <location>
        <begin position="156"/>
        <end position="176"/>
    </location>
</feature>
<comment type="caution">
    <text evidence="7">The sequence shown here is derived from an EMBL/GenBank/DDBJ whole genome shotgun (WGS) entry which is preliminary data.</text>
</comment>
<dbReference type="PANTHER" id="PTHR20855:SF136">
    <property type="match status" value="1"/>
</dbReference>
<comment type="subcellular location">
    <subcellularLocation>
        <location evidence="1">Membrane</location>
        <topology evidence="1">Multi-pass membrane protein</topology>
    </subcellularLocation>
</comment>
<evidence type="ECO:0000256" key="4">
    <source>
        <dbReference type="ARBA" id="ARBA00023136"/>
    </source>
</evidence>
<keyword evidence="5" id="KW-0479">Metal-binding</keyword>
<feature type="transmembrane region" description="Helical" evidence="6">
    <location>
        <begin position="218"/>
        <end position="236"/>
    </location>
</feature>
<keyword evidence="8" id="KW-1185">Reference proteome</keyword>
<feature type="binding site" evidence="5">
    <location>
        <position position="141"/>
    </location>
    <ligand>
        <name>Zn(2+)</name>
        <dbReference type="ChEBI" id="CHEBI:29105"/>
    </ligand>
</feature>
<feature type="binding site" evidence="5">
    <location>
        <position position="306"/>
    </location>
    <ligand>
        <name>Zn(2+)</name>
        <dbReference type="ChEBI" id="CHEBI:29105"/>
    </ligand>
</feature>
<sequence length="337" mass="36984">MVGNDNAHFVGTKRNRAQAVPIAAGAGPLVGHRHKKDGDDYEIVSPMRTGLRSDEVPHGLRLAGIMTGYREGGTYCECLLTLFTWHNQTLNSWTMILGWLVSSALLIWTLSRFQPRGLDLTPFVALWICPTVHLPFTVGYHQFLCISPAVLRRWRALDVAFIFIASIPLTYGLAYFVMPLPYALGLTTITISLSLHAWYNAAALPAGAEIDKQANTRYVGYVVLVYTFPIVLQAAWDLRSSVLDGAAAAAAATASVHMYGISYTVWCTAAIAFCFVYGGVTYVSSFPDIYAPGVFDLVGSAQQLMHLAIAGAHAIEWLFVIHMYQRTTHGSLHSLKL</sequence>
<feature type="transmembrane region" description="Helical" evidence="6">
    <location>
        <begin position="182"/>
        <end position="206"/>
    </location>
</feature>
<gene>
    <name evidence="7" type="ORF">Vafri_8629</name>
</gene>